<dbReference type="Gene3D" id="3.10.310.10">
    <property type="entry name" value="Diaminopimelate Epimerase, Chain A, domain 1"/>
    <property type="match status" value="2"/>
</dbReference>
<proteinExistence type="inferred from homology"/>
<dbReference type="PIRSF" id="PIRSF016184">
    <property type="entry name" value="PhzC_PhzF"/>
    <property type="match status" value="1"/>
</dbReference>
<dbReference type="RefSeq" id="WP_093640122.1">
    <property type="nucleotide sequence ID" value="NZ_FPBH01000019.1"/>
</dbReference>
<sequence>MKRSYKVVDVFTARPLLGNPVAVVLDAEGLTTDAMQAVARWTNLSETTFVLPPTTAGADYLLRIFTPRSELPFAGHPTLGSAHAIVEAGRVAPREGGRLIQQCGIGLVELTLEERGEDRLLTFNLPPAKLEPLHAEDVAELELILGCKVDLKTAPGVVNVGAIWIVAHLNDAASVLNLQPDFARLADLERRLGVTGLTVFGTREHGDDAAIEVRTFAPSCGVEEDPVCGSGNGSVAAFQWQRGLLPRGGTDYVAAQGRCVGRDGRIKVSVDANGNVRVGGSCVTSVEGSLTL</sequence>
<feature type="active site" evidence="2">
    <location>
        <position position="46"/>
    </location>
</feature>
<name>A0A1I7EGA1_9BURK</name>
<organism evidence="3 4">
    <name type="scientific">Paraburkholderia aspalathi</name>
    <dbReference type="NCBI Taxonomy" id="1324617"/>
    <lineage>
        <taxon>Bacteria</taxon>
        <taxon>Pseudomonadati</taxon>
        <taxon>Pseudomonadota</taxon>
        <taxon>Betaproteobacteria</taxon>
        <taxon>Burkholderiales</taxon>
        <taxon>Burkholderiaceae</taxon>
        <taxon>Paraburkholderia</taxon>
    </lineage>
</organism>
<evidence type="ECO:0000256" key="1">
    <source>
        <dbReference type="ARBA" id="ARBA00008270"/>
    </source>
</evidence>
<dbReference type="GO" id="GO:0005737">
    <property type="term" value="C:cytoplasm"/>
    <property type="evidence" value="ECO:0007669"/>
    <property type="project" value="TreeGrafter"/>
</dbReference>
<accession>A0A1I7EGA1</accession>
<dbReference type="OrthoDB" id="9788221at2"/>
<dbReference type="PANTHER" id="PTHR13774">
    <property type="entry name" value="PHENAZINE BIOSYNTHESIS PROTEIN"/>
    <property type="match status" value="1"/>
</dbReference>
<dbReference type="EMBL" id="FPBH01000019">
    <property type="protein sequence ID" value="SFU22958.1"/>
    <property type="molecule type" value="Genomic_DNA"/>
</dbReference>
<dbReference type="GO" id="GO:0016853">
    <property type="term" value="F:isomerase activity"/>
    <property type="evidence" value="ECO:0007669"/>
    <property type="project" value="TreeGrafter"/>
</dbReference>
<gene>
    <name evidence="3" type="ORF">SAMN05192563_1019137</name>
</gene>
<evidence type="ECO:0000256" key="2">
    <source>
        <dbReference type="PIRSR" id="PIRSR016184-1"/>
    </source>
</evidence>
<dbReference type="AlphaFoldDB" id="A0A1I7EGA1"/>
<dbReference type="NCBIfam" id="TIGR00654">
    <property type="entry name" value="PhzF_family"/>
    <property type="match status" value="1"/>
</dbReference>
<reference evidence="3 4" key="1">
    <citation type="submission" date="2016-10" db="EMBL/GenBank/DDBJ databases">
        <authorList>
            <person name="de Groot N.N."/>
        </authorList>
    </citation>
    <scope>NUCLEOTIDE SEQUENCE [LARGE SCALE GENOMIC DNA]</scope>
    <source>
        <strain evidence="3 4">LMG 27731</strain>
    </source>
</reference>
<dbReference type="Pfam" id="PF02567">
    <property type="entry name" value="PhzC-PhzF"/>
    <property type="match status" value="1"/>
</dbReference>
<dbReference type="InterPro" id="IPR003719">
    <property type="entry name" value="Phenazine_PhzF-like"/>
</dbReference>
<protein>
    <submittedName>
        <fullName evidence="3">Phenazine biosynthesis protein PhzF family</fullName>
    </submittedName>
</protein>
<dbReference type="PANTHER" id="PTHR13774:SF32">
    <property type="entry name" value="ANTISENSE-ENHANCING SEQUENCE 1"/>
    <property type="match status" value="1"/>
</dbReference>
<dbReference type="Proteomes" id="UP000198844">
    <property type="component" value="Unassembled WGS sequence"/>
</dbReference>
<evidence type="ECO:0000313" key="3">
    <source>
        <dbReference type="EMBL" id="SFU22958.1"/>
    </source>
</evidence>
<dbReference type="SUPFAM" id="SSF54506">
    <property type="entry name" value="Diaminopimelate epimerase-like"/>
    <property type="match status" value="1"/>
</dbReference>
<evidence type="ECO:0000313" key="4">
    <source>
        <dbReference type="Proteomes" id="UP000198844"/>
    </source>
</evidence>
<comment type="similarity">
    <text evidence="1">Belongs to the PhzF family.</text>
</comment>